<reference evidence="15 16" key="1">
    <citation type="submission" date="2016-11" db="EMBL/GenBank/DDBJ databases">
        <authorList>
            <person name="Jaros S."/>
            <person name="Januszkiewicz K."/>
            <person name="Wedrychowicz H."/>
        </authorList>
    </citation>
    <scope>NUCLEOTIDE SEQUENCE [LARGE SCALE GENOMIC DNA]</scope>
    <source>
        <strain evidence="15 16">DSM 5091</strain>
    </source>
</reference>
<dbReference type="STRING" id="1122189.SAMN02745165_00889"/>
<keyword evidence="16" id="KW-1185">Reference proteome</keyword>
<dbReference type="Pfam" id="PF00205">
    <property type="entry name" value="TPP_enzyme_M"/>
    <property type="match status" value="1"/>
</dbReference>
<dbReference type="InterPro" id="IPR012001">
    <property type="entry name" value="Thiamin_PyroP_enz_TPP-bd_dom"/>
</dbReference>
<feature type="domain" description="Thiamine pyrophosphate enzyme TPP-binding" evidence="13">
    <location>
        <begin position="401"/>
        <end position="547"/>
    </location>
</feature>
<feature type="domain" description="Thiamine pyrophosphate enzyme central" evidence="12">
    <location>
        <begin position="201"/>
        <end position="335"/>
    </location>
</feature>
<dbReference type="SUPFAM" id="SSF52467">
    <property type="entry name" value="DHS-like NAD/FAD-binding domain"/>
    <property type="match status" value="1"/>
</dbReference>
<dbReference type="Pfam" id="PF02776">
    <property type="entry name" value="TPP_enzyme_N"/>
    <property type="match status" value="1"/>
</dbReference>
<evidence type="ECO:0000256" key="10">
    <source>
        <dbReference type="ARBA" id="ARBA00023304"/>
    </source>
</evidence>
<dbReference type="InterPro" id="IPR029035">
    <property type="entry name" value="DHS-like_NAD/FAD-binding_dom"/>
</dbReference>
<keyword evidence="8 11" id="KW-0460">Magnesium</keyword>
<dbReference type="Proteomes" id="UP000184171">
    <property type="component" value="Unassembled WGS sequence"/>
</dbReference>
<feature type="domain" description="Thiamine pyrophosphate enzyme N-terminal TPP-binding" evidence="14">
    <location>
        <begin position="1"/>
        <end position="120"/>
    </location>
</feature>
<evidence type="ECO:0000259" key="12">
    <source>
        <dbReference type="Pfam" id="PF00205"/>
    </source>
</evidence>
<evidence type="ECO:0000256" key="7">
    <source>
        <dbReference type="ARBA" id="ARBA00022723"/>
    </source>
</evidence>
<organism evidence="15 16">
    <name type="scientific">Malonomonas rubra DSM 5091</name>
    <dbReference type="NCBI Taxonomy" id="1122189"/>
    <lineage>
        <taxon>Bacteria</taxon>
        <taxon>Pseudomonadati</taxon>
        <taxon>Thermodesulfobacteriota</taxon>
        <taxon>Desulfuromonadia</taxon>
        <taxon>Desulfuromonadales</taxon>
        <taxon>Geopsychrobacteraceae</taxon>
        <taxon>Malonomonas</taxon>
    </lineage>
</organism>
<evidence type="ECO:0000256" key="11">
    <source>
        <dbReference type="RuleBase" id="RU003591"/>
    </source>
</evidence>
<dbReference type="CDD" id="cd02015">
    <property type="entry name" value="TPP_AHAS"/>
    <property type="match status" value="1"/>
</dbReference>
<dbReference type="GO" id="GO:0030976">
    <property type="term" value="F:thiamine pyrophosphate binding"/>
    <property type="evidence" value="ECO:0007669"/>
    <property type="project" value="UniProtKB-UniRule"/>
</dbReference>
<evidence type="ECO:0000256" key="5">
    <source>
        <dbReference type="ARBA" id="ARBA00022605"/>
    </source>
</evidence>
<dbReference type="Gene3D" id="3.40.50.970">
    <property type="match status" value="2"/>
</dbReference>
<dbReference type="Gene3D" id="3.40.50.1220">
    <property type="entry name" value="TPP-binding domain"/>
    <property type="match status" value="1"/>
</dbReference>
<dbReference type="GO" id="GO:0009097">
    <property type="term" value="P:isoleucine biosynthetic process"/>
    <property type="evidence" value="ECO:0007669"/>
    <property type="project" value="UniProtKB-UniPathway"/>
</dbReference>
<comment type="catalytic activity">
    <reaction evidence="11">
        <text>2 pyruvate + H(+) = (2S)-2-acetolactate + CO2</text>
        <dbReference type="Rhea" id="RHEA:25249"/>
        <dbReference type="ChEBI" id="CHEBI:15361"/>
        <dbReference type="ChEBI" id="CHEBI:15378"/>
        <dbReference type="ChEBI" id="CHEBI:16526"/>
        <dbReference type="ChEBI" id="CHEBI:58476"/>
        <dbReference type="EC" id="2.2.1.6"/>
    </reaction>
</comment>
<dbReference type="FunFam" id="3.40.50.970:FF:000007">
    <property type="entry name" value="Acetolactate synthase"/>
    <property type="match status" value="1"/>
</dbReference>
<keyword evidence="7 11" id="KW-0479">Metal-binding</keyword>
<evidence type="ECO:0000259" key="13">
    <source>
        <dbReference type="Pfam" id="PF02775"/>
    </source>
</evidence>
<dbReference type="FunFam" id="3.40.50.1220:FF:000008">
    <property type="entry name" value="Acetolactate synthase"/>
    <property type="match status" value="1"/>
</dbReference>
<sequence length="589" mass="64137">MTGKKLLLRALKDKGVKYVFGYTGGAIMPVFDEMDKLGGFNFVMSRHEQGAAFMSQGLSRASRSNKVPQIGVCMSTSGPGAMNLVTGVADAYMDSVPILAVTGQVATGVIATDAFQESDVVGVMMPISKQTYMPLDASDVESTVHEAIYVATTGRGGPVVLDIPKDVQNQQVPDEYRFDAESYRPALPGFFYHPTPAREPLQQAVDLINRSERPVMFCGHGVINSNAGKLLLQFAEKVNIPIASTMHGLSAIPADHPLHLGMMGMHGTVEANRAIMEADLLISFGMRFDDRVTGKLNEYAQNADVIHVEIDASEINKNVGTTVAINADVYRTLHVLAGDPMLTYKPRRRWLDKIEGYRQVMAEDLRQEIETGVGADGKLLMKAIVSRLSDLTEGKDLIVPDVGQHQMMASRFYNFQTENSWFSSGGAGTMGASLPMAIGVKLARPDERVWSISGDGGFQMNAQELGTIMEQQLDVKILILNNGYLGMVRQWQTLFFDGRYAGTPMQSPDFGLIAKAYGLPYRKVEKLEDVKPALQQAIDHQGAIVLEFICDPGEVILPMIPAGGGFDDMIVKHPGQEPAENAVEEGGQS</sequence>
<comment type="cofactor">
    <cofactor evidence="11">
        <name>thiamine diphosphate</name>
        <dbReference type="ChEBI" id="CHEBI:58937"/>
    </cofactor>
    <text evidence="11">Binds 1 thiamine pyrophosphate per subunit.</text>
</comment>
<dbReference type="AlphaFoldDB" id="A0A1M6E0M7"/>
<comment type="pathway">
    <text evidence="2 11">Amino-acid biosynthesis; L-valine biosynthesis; L-valine from pyruvate: step 1/4.</text>
</comment>
<dbReference type="Pfam" id="PF02775">
    <property type="entry name" value="TPP_enzyme_C"/>
    <property type="match status" value="1"/>
</dbReference>
<dbReference type="UniPathway" id="UPA00049">
    <property type="reaction ID" value="UER00059"/>
</dbReference>
<keyword evidence="10 11" id="KW-0100">Branched-chain amino acid biosynthesis</keyword>
<comment type="similarity">
    <text evidence="3 11">Belongs to the TPP enzyme family.</text>
</comment>
<accession>A0A1M6E0M7</accession>
<comment type="cofactor">
    <cofactor evidence="11">
        <name>Mg(2+)</name>
        <dbReference type="ChEBI" id="CHEBI:18420"/>
    </cofactor>
    <text evidence="11">Binds 1 Mg(2+) ion per subunit.</text>
</comment>
<dbReference type="GO" id="GO:0005948">
    <property type="term" value="C:acetolactate synthase complex"/>
    <property type="evidence" value="ECO:0007669"/>
    <property type="project" value="TreeGrafter"/>
</dbReference>
<dbReference type="RefSeq" id="WP_161947623.1">
    <property type="nucleotide sequence ID" value="NZ_FQZT01000002.1"/>
</dbReference>
<name>A0A1M6E0M7_MALRU</name>
<keyword evidence="5 11" id="KW-0028">Amino-acid biosynthesis</keyword>
<dbReference type="InterPro" id="IPR029061">
    <property type="entry name" value="THDP-binding"/>
</dbReference>
<dbReference type="PANTHER" id="PTHR18968">
    <property type="entry name" value="THIAMINE PYROPHOSPHATE ENZYMES"/>
    <property type="match status" value="1"/>
</dbReference>
<dbReference type="PROSITE" id="PS00187">
    <property type="entry name" value="TPP_ENZYMES"/>
    <property type="match status" value="1"/>
</dbReference>
<evidence type="ECO:0000256" key="8">
    <source>
        <dbReference type="ARBA" id="ARBA00022842"/>
    </source>
</evidence>
<evidence type="ECO:0000256" key="9">
    <source>
        <dbReference type="ARBA" id="ARBA00023052"/>
    </source>
</evidence>
<dbReference type="UniPathway" id="UPA00047">
    <property type="reaction ID" value="UER00055"/>
</dbReference>
<evidence type="ECO:0000313" key="16">
    <source>
        <dbReference type="Proteomes" id="UP000184171"/>
    </source>
</evidence>
<dbReference type="SUPFAM" id="SSF52518">
    <property type="entry name" value="Thiamin diphosphate-binding fold (THDP-binding)"/>
    <property type="match status" value="2"/>
</dbReference>
<evidence type="ECO:0000256" key="3">
    <source>
        <dbReference type="ARBA" id="ARBA00007812"/>
    </source>
</evidence>
<evidence type="ECO:0000256" key="1">
    <source>
        <dbReference type="ARBA" id="ARBA00004974"/>
    </source>
</evidence>
<dbReference type="EMBL" id="FQZT01000002">
    <property type="protein sequence ID" value="SHI79074.1"/>
    <property type="molecule type" value="Genomic_DNA"/>
</dbReference>
<dbReference type="OrthoDB" id="2254214at2"/>
<evidence type="ECO:0000256" key="6">
    <source>
        <dbReference type="ARBA" id="ARBA00022679"/>
    </source>
</evidence>
<dbReference type="InterPro" id="IPR000399">
    <property type="entry name" value="TPP-bd_CS"/>
</dbReference>
<dbReference type="GO" id="GO:0000287">
    <property type="term" value="F:magnesium ion binding"/>
    <property type="evidence" value="ECO:0007669"/>
    <property type="project" value="UniProtKB-UniRule"/>
</dbReference>
<dbReference type="CDD" id="cd07035">
    <property type="entry name" value="TPP_PYR_POX_like"/>
    <property type="match status" value="1"/>
</dbReference>
<gene>
    <name evidence="15" type="ORF">SAMN02745165_00889</name>
</gene>
<dbReference type="InterPro" id="IPR011766">
    <property type="entry name" value="TPP_enzyme_TPP-bd"/>
</dbReference>
<dbReference type="InterPro" id="IPR012000">
    <property type="entry name" value="Thiamin_PyroP_enz_cen_dom"/>
</dbReference>
<keyword evidence="6 11" id="KW-0808">Transferase</keyword>
<dbReference type="InterPro" id="IPR039368">
    <property type="entry name" value="AHAS_TPP"/>
</dbReference>
<protein>
    <recommendedName>
        <fullName evidence="4 11">Acetolactate synthase</fullName>
        <ecNumber evidence="4 11">2.2.1.6</ecNumber>
    </recommendedName>
</protein>
<evidence type="ECO:0000259" key="14">
    <source>
        <dbReference type="Pfam" id="PF02776"/>
    </source>
</evidence>
<comment type="pathway">
    <text evidence="1 11">Amino-acid biosynthesis; L-isoleucine biosynthesis; L-isoleucine from 2-oxobutanoate: step 1/4.</text>
</comment>
<dbReference type="GO" id="GO:0050660">
    <property type="term" value="F:flavin adenine dinucleotide binding"/>
    <property type="evidence" value="ECO:0007669"/>
    <property type="project" value="InterPro"/>
</dbReference>
<evidence type="ECO:0000313" key="15">
    <source>
        <dbReference type="EMBL" id="SHI79074.1"/>
    </source>
</evidence>
<evidence type="ECO:0000256" key="4">
    <source>
        <dbReference type="ARBA" id="ARBA00013145"/>
    </source>
</evidence>
<keyword evidence="9 11" id="KW-0786">Thiamine pyrophosphate</keyword>
<dbReference type="EC" id="2.2.1.6" evidence="4 11"/>
<dbReference type="InterPro" id="IPR045229">
    <property type="entry name" value="TPP_enz"/>
</dbReference>
<proteinExistence type="inferred from homology"/>
<evidence type="ECO:0000256" key="2">
    <source>
        <dbReference type="ARBA" id="ARBA00005025"/>
    </source>
</evidence>
<dbReference type="GO" id="GO:0003984">
    <property type="term" value="F:acetolactate synthase activity"/>
    <property type="evidence" value="ECO:0007669"/>
    <property type="project" value="UniProtKB-EC"/>
</dbReference>
<dbReference type="InterPro" id="IPR012846">
    <property type="entry name" value="Acetolactate_synth_lsu"/>
</dbReference>
<dbReference type="NCBIfam" id="TIGR00118">
    <property type="entry name" value="acolac_lg"/>
    <property type="match status" value="1"/>
</dbReference>
<dbReference type="PANTHER" id="PTHR18968:SF13">
    <property type="entry name" value="ACETOLACTATE SYNTHASE CATALYTIC SUBUNIT, MITOCHONDRIAL"/>
    <property type="match status" value="1"/>
</dbReference>
<dbReference type="GO" id="GO:0009099">
    <property type="term" value="P:L-valine biosynthetic process"/>
    <property type="evidence" value="ECO:0007669"/>
    <property type="project" value="UniProtKB-UniPathway"/>
</dbReference>